<organism evidence="1">
    <name type="scientific">Escherichia coli</name>
    <dbReference type="NCBI Taxonomy" id="562"/>
    <lineage>
        <taxon>Bacteria</taxon>
        <taxon>Pseudomonadati</taxon>
        <taxon>Pseudomonadota</taxon>
        <taxon>Gammaproteobacteria</taxon>
        <taxon>Enterobacterales</taxon>
        <taxon>Enterobacteriaceae</taxon>
        <taxon>Escherichia</taxon>
    </lineage>
</organism>
<evidence type="ECO:0000313" key="1">
    <source>
        <dbReference type="EMBL" id="MHO04603.1"/>
    </source>
</evidence>
<accession>A0A3L0YBQ2</accession>
<protein>
    <submittedName>
        <fullName evidence="1">Uncharacterized protein</fullName>
    </submittedName>
</protein>
<comment type="caution">
    <text evidence="1">The sequence shown here is derived from an EMBL/GenBank/DDBJ whole genome shotgun (WGS) entry which is preliminary data.</text>
</comment>
<reference evidence="1" key="1">
    <citation type="submission" date="2018-10" db="EMBL/GenBank/DDBJ databases">
        <authorList>
            <consortium name="NARMS: The National Antimicrobial Resistance Monitoring System"/>
        </authorList>
    </citation>
    <scope>NUCLEOTIDE SEQUENCE [LARGE SCALE GENOMIC DNA]</scope>
    <source>
        <strain evidence="1">CVM N17EC0388</strain>
    </source>
</reference>
<gene>
    <name evidence="1" type="ORF">D9F05_09485</name>
</gene>
<sequence length="87" mass="8940">MSHENTAECKAAGLDPAQVRRIAKGLSRYAKEAQALGLTVFGGSGQGSLRVDDGGDGQLIVAYLDGWIDGGAGDSRHDAAGLLRGEL</sequence>
<name>A0A3L0YBQ2_ECOLX</name>
<dbReference type="AlphaFoldDB" id="A0A3L0YBQ2"/>
<proteinExistence type="predicted"/>
<dbReference type="EMBL" id="RNRV01000013">
    <property type="protein sequence ID" value="MHO04603.1"/>
    <property type="molecule type" value="Genomic_DNA"/>
</dbReference>